<sequence length="327" mass="34447">MRNTLIRTLACVAAAGVMLTGCATQSGPTEESSGDSDRLRIVMLLNDQFDPYYLTLVTGAEAKAAELGVDFDWQAPTTLDVASQTALLQSVAATNPDGIIMSALDADAMVAPMRAVMDSGIPIITVDADVNDESARLGTVRSDGHAVGDAAAEYAIDLLGGEGEVGYVGYIPGIQSVDIRLDGWNDGIAEADGITNVGEEFAEADVQENVSKTSALLSREPDLDVIFASWTNATIGASQAVQQAGRDVSVVGVDASPEQVSLLQRGLVSALIVQRPYDMGGIAIEELFTYVNDGVEPQSEVLLDAVVATQENMDDPDISVYFYTESE</sequence>
<dbReference type="Gene3D" id="3.40.50.2300">
    <property type="match status" value="2"/>
</dbReference>
<dbReference type="PROSITE" id="PS51257">
    <property type="entry name" value="PROKAR_LIPOPROTEIN"/>
    <property type="match status" value="1"/>
</dbReference>
<dbReference type="PANTHER" id="PTHR46847">
    <property type="entry name" value="D-ALLOSE-BINDING PERIPLASMIC PROTEIN-RELATED"/>
    <property type="match status" value="1"/>
</dbReference>
<evidence type="ECO:0000256" key="1">
    <source>
        <dbReference type="ARBA" id="ARBA00004196"/>
    </source>
</evidence>
<dbReference type="Proteomes" id="UP000824005">
    <property type="component" value="Unassembled WGS sequence"/>
</dbReference>
<dbReference type="SUPFAM" id="SSF53822">
    <property type="entry name" value="Periplasmic binding protein-like I"/>
    <property type="match status" value="1"/>
</dbReference>
<accession>A0A9D2C8M8</accession>
<proteinExistence type="inferred from homology"/>
<evidence type="ECO:0000313" key="7">
    <source>
        <dbReference type="Proteomes" id="UP000824005"/>
    </source>
</evidence>
<dbReference type="EMBL" id="DXDC01000041">
    <property type="protein sequence ID" value="HIY64954.1"/>
    <property type="molecule type" value="Genomic_DNA"/>
</dbReference>
<feature type="domain" description="Periplasmic binding protein" evidence="5">
    <location>
        <begin position="41"/>
        <end position="291"/>
    </location>
</feature>
<dbReference type="InterPro" id="IPR025997">
    <property type="entry name" value="SBP_2_dom"/>
</dbReference>
<feature type="chain" id="PRO_5039623495" evidence="4">
    <location>
        <begin position="24"/>
        <end position="327"/>
    </location>
</feature>
<protein>
    <submittedName>
        <fullName evidence="6">Substrate-binding domain-containing protein</fullName>
    </submittedName>
</protein>
<evidence type="ECO:0000313" key="6">
    <source>
        <dbReference type="EMBL" id="HIY64954.1"/>
    </source>
</evidence>
<keyword evidence="3 4" id="KW-0732">Signal</keyword>
<name>A0A9D2C8M8_9MICO</name>
<comment type="caution">
    <text evidence="6">The sequence shown here is derived from an EMBL/GenBank/DDBJ whole genome shotgun (WGS) entry which is preliminary data.</text>
</comment>
<dbReference type="Pfam" id="PF13407">
    <property type="entry name" value="Peripla_BP_4"/>
    <property type="match status" value="1"/>
</dbReference>
<feature type="signal peptide" evidence="4">
    <location>
        <begin position="1"/>
        <end position="23"/>
    </location>
</feature>
<evidence type="ECO:0000256" key="3">
    <source>
        <dbReference type="ARBA" id="ARBA00022729"/>
    </source>
</evidence>
<comment type="similarity">
    <text evidence="2">Belongs to the bacterial solute-binding protein 2 family.</text>
</comment>
<gene>
    <name evidence="6" type="ORF">H9830_01595</name>
</gene>
<dbReference type="GO" id="GO:0030313">
    <property type="term" value="C:cell envelope"/>
    <property type="evidence" value="ECO:0007669"/>
    <property type="project" value="UniProtKB-SubCell"/>
</dbReference>
<dbReference type="PANTHER" id="PTHR46847:SF1">
    <property type="entry name" value="D-ALLOSE-BINDING PERIPLASMIC PROTEIN-RELATED"/>
    <property type="match status" value="1"/>
</dbReference>
<dbReference type="AlphaFoldDB" id="A0A9D2C8M8"/>
<comment type="subcellular location">
    <subcellularLocation>
        <location evidence="1">Cell envelope</location>
    </subcellularLocation>
</comment>
<reference evidence="6" key="1">
    <citation type="journal article" date="2021" name="PeerJ">
        <title>Extensive microbial diversity within the chicken gut microbiome revealed by metagenomics and culture.</title>
        <authorList>
            <person name="Gilroy R."/>
            <person name="Ravi A."/>
            <person name="Getino M."/>
            <person name="Pursley I."/>
            <person name="Horton D.L."/>
            <person name="Alikhan N.F."/>
            <person name="Baker D."/>
            <person name="Gharbi K."/>
            <person name="Hall N."/>
            <person name="Watson M."/>
            <person name="Adriaenssens E.M."/>
            <person name="Foster-Nyarko E."/>
            <person name="Jarju S."/>
            <person name="Secka A."/>
            <person name="Antonio M."/>
            <person name="Oren A."/>
            <person name="Chaudhuri R.R."/>
            <person name="La Ragione R."/>
            <person name="Hildebrand F."/>
            <person name="Pallen M.J."/>
        </authorList>
    </citation>
    <scope>NUCLEOTIDE SEQUENCE</scope>
    <source>
        <strain evidence="6">ChiGjej1B1-98</strain>
    </source>
</reference>
<evidence type="ECO:0000256" key="4">
    <source>
        <dbReference type="SAM" id="SignalP"/>
    </source>
</evidence>
<dbReference type="InterPro" id="IPR028082">
    <property type="entry name" value="Peripla_BP_I"/>
</dbReference>
<evidence type="ECO:0000256" key="2">
    <source>
        <dbReference type="ARBA" id="ARBA00007639"/>
    </source>
</evidence>
<reference evidence="6" key="2">
    <citation type="submission" date="2021-04" db="EMBL/GenBank/DDBJ databases">
        <authorList>
            <person name="Gilroy R."/>
        </authorList>
    </citation>
    <scope>NUCLEOTIDE SEQUENCE</scope>
    <source>
        <strain evidence="6">ChiGjej1B1-98</strain>
    </source>
</reference>
<organism evidence="6 7">
    <name type="scientific">Candidatus Agrococcus pullicola</name>
    <dbReference type="NCBI Taxonomy" id="2838429"/>
    <lineage>
        <taxon>Bacteria</taxon>
        <taxon>Bacillati</taxon>
        <taxon>Actinomycetota</taxon>
        <taxon>Actinomycetes</taxon>
        <taxon>Micrococcales</taxon>
        <taxon>Microbacteriaceae</taxon>
        <taxon>Agrococcus</taxon>
    </lineage>
</organism>
<evidence type="ECO:0000259" key="5">
    <source>
        <dbReference type="Pfam" id="PF13407"/>
    </source>
</evidence>
<dbReference type="GO" id="GO:0030246">
    <property type="term" value="F:carbohydrate binding"/>
    <property type="evidence" value="ECO:0007669"/>
    <property type="project" value="UniProtKB-ARBA"/>
</dbReference>